<protein>
    <submittedName>
        <fullName evidence="2">Uncharacterized protein</fullName>
    </submittedName>
</protein>
<dbReference type="Proteomes" id="UP000494040">
    <property type="component" value="Unassembled WGS sequence"/>
</dbReference>
<evidence type="ECO:0000256" key="1">
    <source>
        <dbReference type="SAM" id="MobiDB-lite"/>
    </source>
</evidence>
<sequence>METEFYSGIRRAGAQGLSLPIFFLFCSYFGDIEPIFEEDKRLVNLEKQLRVQTSGGGDNDPCCIREIPPIEALEIPPAQCGVAPVGPESKFGQPNTYLRKLYNKYPYLYNILSITPPEELAKIAYADKFQTTYKADYGGEGFAPLKSFLAPEMPGEIDEDLQKAVEMDKSFQSHTTIRDTFGEVTPTESRIYTDSKTEGCQCPASQSVCTCKTHSEISHRGHAAGEDFRTNLDVTVSQAPQIPKPVSLTKIPRTPINPKKEEEDKPPEYKGGKNRPRLGKWKTEYKDTISRMGGIIIDKKLLTRWPKDDRMK</sequence>
<reference evidence="2" key="1">
    <citation type="submission" date="2022-01" db="UniProtKB">
        <authorList>
            <consortium name="EnsemblMetazoa"/>
        </authorList>
    </citation>
    <scope>IDENTIFICATION</scope>
</reference>
<proteinExistence type="predicted"/>
<feature type="region of interest" description="Disordered" evidence="1">
    <location>
        <begin position="246"/>
        <end position="279"/>
    </location>
</feature>
<dbReference type="OrthoDB" id="686784at2759"/>
<dbReference type="EnsemblMetazoa" id="XM_014403716.1">
    <property type="protein sequence ID" value="XP_014259202.1"/>
    <property type="gene ID" value="LOC106672358"/>
</dbReference>
<dbReference type="KEGG" id="clec:106672358"/>
<dbReference type="GeneID" id="106672358"/>
<dbReference type="AlphaFoldDB" id="A0A8I6TH51"/>
<organism evidence="2 3">
    <name type="scientific">Cimex lectularius</name>
    <name type="common">Bed bug</name>
    <name type="synonym">Acanthia lectularia</name>
    <dbReference type="NCBI Taxonomy" id="79782"/>
    <lineage>
        <taxon>Eukaryota</taxon>
        <taxon>Metazoa</taxon>
        <taxon>Ecdysozoa</taxon>
        <taxon>Arthropoda</taxon>
        <taxon>Hexapoda</taxon>
        <taxon>Insecta</taxon>
        <taxon>Pterygota</taxon>
        <taxon>Neoptera</taxon>
        <taxon>Paraneoptera</taxon>
        <taxon>Hemiptera</taxon>
        <taxon>Heteroptera</taxon>
        <taxon>Panheteroptera</taxon>
        <taxon>Cimicomorpha</taxon>
        <taxon>Cimicidae</taxon>
        <taxon>Cimex</taxon>
    </lineage>
</organism>
<evidence type="ECO:0000313" key="3">
    <source>
        <dbReference type="Proteomes" id="UP000494040"/>
    </source>
</evidence>
<accession>A0A8I6TH51</accession>
<feature type="compositionally biased region" description="Basic and acidic residues" evidence="1">
    <location>
        <begin position="258"/>
        <end position="271"/>
    </location>
</feature>
<evidence type="ECO:0000313" key="2">
    <source>
        <dbReference type="EnsemblMetazoa" id="XP_014259202.1"/>
    </source>
</evidence>
<keyword evidence="3" id="KW-1185">Reference proteome</keyword>
<dbReference type="RefSeq" id="XP_014259202.1">
    <property type="nucleotide sequence ID" value="XM_014403716.1"/>
</dbReference>
<name>A0A8I6TH51_CIMLE</name>